<dbReference type="NCBIfam" id="NF010996">
    <property type="entry name" value="PRK14421.1"/>
    <property type="match status" value="1"/>
</dbReference>
<feature type="active site" evidence="4">
    <location>
        <position position="36"/>
    </location>
</feature>
<dbReference type="RefSeq" id="WP_126399333.1">
    <property type="nucleotide sequence ID" value="NZ_AP018907.1"/>
</dbReference>
<gene>
    <name evidence="8" type="primary">acyP</name>
    <name evidence="8" type="ORF">BLTE_17130</name>
</gene>
<dbReference type="PROSITE" id="PS00151">
    <property type="entry name" value="ACYLPHOSPHATASE_2"/>
    <property type="match status" value="1"/>
</dbReference>
<dbReference type="PRINTS" id="PR00112">
    <property type="entry name" value="ACYLPHPHTASE"/>
</dbReference>
<keyword evidence="9" id="KW-1185">Reference proteome</keyword>
<evidence type="ECO:0000256" key="2">
    <source>
        <dbReference type="ARBA" id="ARBA00012150"/>
    </source>
</evidence>
<evidence type="ECO:0000256" key="4">
    <source>
        <dbReference type="PROSITE-ProRule" id="PRU00520"/>
    </source>
</evidence>
<dbReference type="InterPro" id="IPR017968">
    <property type="entry name" value="Acylphosphatase_CS"/>
</dbReference>
<sequence>MRVARLIITGRVQGVGFRYFVERTAARYGLAGWVRNRIDGSVEAVAAGPAQAVEAMIADCQRGPSTARVDFLRVIESAEAELAARQPGQNFSVLPTR</sequence>
<evidence type="ECO:0000259" key="7">
    <source>
        <dbReference type="PROSITE" id="PS51160"/>
    </source>
</evidence>
<dbReference type="EMBL" id="AP018907">
    <property type="protein sequence ID" value="BBF93028.1"/>
    <property type="molecule type" value="Genomic_DNA"/>
</dbReference>
<dbReference type="PROSITE" id="PS00150">
    <property type="entry name" value="ACYLPHOSPHATASE_1"/>
    <property type="match status" value="1"/>
</dbReference>
<accession>A0A348G0E5</accession>
<evidence type="ECO:0000313" key="8">
    <source>
        <dbReference type="EMBL" id="BBF93028.1"/>
    </source>
</evidence>
<organism evidence="8 9">
    <name type="scientific">Blastochloris tepida</name>
    <dbReference type="NCBI Taxonomy" id="2233851"/>
    <lineage>
        <taxon>Bacteria</taxon>
        <taxon>Pseudomonadati</taxon>
        <taxon>Pseudomonadota</taxon>
        <taxon>Alphaproteobacteria</taxon>
        <taxon>Hyphomicrobiales</taxon>
        <taxon>Blastochloridaceae</taxon>
        <taxon>Blastochloris</taxon>
    </lineage>
</organism>
<dbReference type="PROSITE" id="PS51160">
    <property type="entry name" value="ACYLPHOSPHATASE_3"/>
    <property type="match status" value="1"/>
</dbReference>
<evidence type="ECO:0000256" key="5">
    <source>
        <dbReference type="RuleBase" id="RU000553"/>
    </source>
</evidence>
<comment type="similarity">
    <text evidence="1 6">Belongs to the acylphosphatase family.</text>
</comment>
<reference evidence="8 9" key="1">
    <citation type="submission" date="2018-08" db="EMBL/GenBank/DDBJ databases">
        <title>Complete genome sequencing of Blastochloris tepida GI.</title>
        <authorList>
            <person name="Tsukatani Y."/>
            <person name="Mori H."/>
        </authorList>
    </citation>
    <scope>NUCLEOTIDE SEQUENCE [LARGE SCALE GENOMIC DNA]</scope>
    <source>
        <strain evidence="8 9">GI</strain>
    </source>
</reference>
<dbReference type="InterPro" id="IPR020456">
    <property type="entry name" value="Acylphosphatase"/>
</dbReference>
<evidence type="ECO:0000256" key="1">
    <source>
        <dbReference type="ARBA" id="ARBA00005614"/>
    </source>
</evidence>
<dbReference type="PANTHER" id="PTHR47268:SF4">
    <property type="entry name" value="ACYLPHOSPHATASE"/>
    <property type="match status" value="1"/>
</dbReference>
<dbReference type="Pfam" id="PF00708">
    <property type="entry name" value="Acylphosphatase"/>
    <property type="match status" value="1"/>
</dbReference>
<dbReference type="InterPro" id="IPR001792">
    <property type="entry name" value="Acylphosphatase-like_dom"/>
</dbReference>
<dbReference type="InterPro" id="IPR036046">
    <property type="entry name" value="Acylphosphatase-like_dom_sf"/>
</dbReference>
<keyword evidence="4 5" id="KW-0378">Hydrolase</keyword>
<name>A0A348G0E5_9HYPH</name>
<dbReference type="OrthoDB" id="5295388at2"/>
<protein>
    <recommendedName>
        <fullName evidence="2 4">Acylphosphatase</fullName>
        <ecNumber evidence="2 4">3.6.1.7</ecNumber>
    </recommendedName>
</protein>
<evidence type="ECO:0000313" key="9">
    <source>
        <dbReference type="Proteomes" id="UP000266934"/>
    </source>
</evidence>
<dbReference type="GO" id="GO:0003998">
    <property type="term" value="F:acylphosphatase activity"/>
    <property type="evidence" value="ECO:0007669"/>
    <property type="project" value="UniProtKB-EC"/>
</dbReference>
<dbReference type="SUPFAM" id="SSF54975">
    <property type="entry name" value="Acylphosphatase/BLUF domain-like"/>
    <property type="match status" value="1"/>
</dbReference>
<evidence type="ECO:0000256" key="6">
    <source>
        <dbReference type="RuleBase" id="RU004168"/>
    </source>
</evidence>
<dbReference type="Proteomes" id="UP000266934">
    <property type="component" value="Chromosome"/>
</dbReference>
<dbReference type="EC" id="3.6.1.7" evidence="2 4"/>
<proteinExistence type="inferred from homology"/>
<dbReference type="Gene3D" id="3.30.70.100">
    <property type="match status" value="1"/>
</dbReference>
<dbReference type="KEGG" id="blag:BLTE_17130"/>
<evidence type="ECO:0000256" key="3">
    <source>
        <dbReference type="ARBA" id="ARBA00047645"/>
    </source>
</evidence>
<dbReference type="PANTHER" id="PTHR47268">
    <property type="entry name" value="ACYLPHOSPHATASE"/>
    <property type="match status" value="1"/>
</dbReference>
<feature type="domain" description="Acylphosphatase-like" evidence="7">
    <location>
        <begin position="3"/>
        <end position="95"/>
    </location>
</feature>
<feature type="active site" evidence="4">
    <location>
        <position position="18"/>
    </location>
</feature>
<comment type="catalytic activity">
    <reaction evidence="3 4 5">
        <text>an acyl phosphate + H2O = a carboxylate + phosphate + H(+)</text>
        <dbReference type="Rhea" id="RHEA:14965"/>
        <dbReference type="ChEBI" id="CHEBI:15377"/>
        <dbReference type="ChEBI" id="CHEBI:15378"/>
        <dbReference type="ChEBI" id="CHEBI:29067"/>
        <dbReference type="ChEBI" id="CHEBI:43474"/>
        <dbReference type="ChEBI" id="CHEBI:59918"/>
        <dbReference type="EC" id="3.6.1.7"/>
    </reaction>
</comment>
<dbReference type="AlphaFoldDB" id="A0A348G0E5"/>